<sequence>MAAVVVGALAVVNRKDQSDHQPISGSTPSPASTPALVVKLQPPADHSTYVELTWTGPPDVNYAVVVAQVGKPADLKLVYKRTKYKVAVVPGVQYCFAVQATDGINTTETDPRPVRDAQCAH</sequence>
<dbReference type="SUPFAM" id="SSF49265">
    <property type="entry name" value="Fibronectin type III"/>
    <property type="match status" value="1"/>
</dbReference>
<protein>
    <recommendedName>
        <fullName evidence="3">Fibronectin type-III domain-containing protein</fullName>
    </recommendedName>
</protein>
<dbReference type="AlphaFoldDB" id="A0A841DYA0"/>
<keyword evidence="2" id="KW-1185">Reference proteome</keyword>
<dbReference type="Proteomes" id="UP000558997">
    <property type="component" value="Unassembled WGS sequence"/>
</dbReference>
<accession>A0A841DYA0</accession>
<evidence type="ECO:0008006" key="3">
    <source>
        <dbReference type="Google" id="ProtNLM"/>
    </source>
</evidence>
<evidence type="ECO:0000313" key="2">
    <source>
        <dbReference type="Proteomes" id="UP000558997"/>
    </source>
</evidence>
<comment type="caution">
    <text evidence="1">The sequence shown here is derived from an EMBL/GenBank/DDBJ whole genome shotgun (WGS) entry which is preliminary data.</text>
</comment>
<dbReference type="InterPro" id="IPR036116">
    <property type="entry name" value="FN3_sf"/>
</dbReference>
<dbReference type="RefSeq" id="WP_238352517.1">
    <property type="nucleotide sequence ID" value="NZ_BAAAVN010000035.1"/>
</dbReference>
<dbReference type="EMBL" id="JACHNF010000001">
    <property type="protein sequence ID" value="MBB5981177.1"/>
    <property type="molecule type" value="Genomic_DNA"/>
</dbReference>
<reference evidence="1 2" key="1">
    <citation type="submission" date="2020-08" db="EMBL/GenBank/DDBJ databases">
        <title>Sequencing the genomes of 1000 actinobacteria strains.</title>
        <authorList>
            <person name="Klenk H.-P."/>
        </authorList>
    </citation>
    <scope>NUCLEOTIDE SEQUENCE [LARGE SCALE GENOMIC DNA]</scope>
    <source>
        <strain evidence="1 2">DSM 17294</strain>
    </source>
</reference>
<organism evidence="1 2">
    <name type="scientific">Kribbella solani</name>
    <dbReference type="NCBI Taxonomy" id="236067"/>
    <lineage>
        <taxon>Bacteria</taxon>
        <taxon>Bacillati</taxon>
        <taxon>Actinomycetota</taxon>
        <taxon>Actinomycetes</taxon>
        <taxon>Propionibacteriales</taxon>
        <taxon>Kribbellaceae</taxon>
        <taxon>Kribbella</taxon>
    </lineage>
</organism>
<evidence type="ECO:0000313" key="1">
    <source>
        <dbReference type="EMBL" id="MBB5981177.1"/>
    </source>
</evidence>
<gene>
    <name evidence="1" type="ORF">HDA44_004518</name>
</gene>
<proteinExistence type="predicted"/>
<name>A0A841DYA0_9ACTN</name>